<name>A0A4Y2F5X0_ARAVE</name>
<dbReference type="Proteomes" id="UP000499080">
    <property type="component" value="Unassembled WGS sequence"/>
</dbReference>
<comment type="caution">
    <text evidence="1">The sequence shown here is derived from an EMBL/GenBank/DDBJ whole genome shotgun (WGS) entry which is preliminary data.</text>
</comment>
<dbReference type="AlphaFoldDB" id="A0A4Y2F5X0"/>
<reference evidence="1 2" key="1">
    <citation type="journal article" date="2019" name="Sci. Rep.">
        <title>Orb-weaving spider Araneus ventricosus genome elucidates the spidroin gene catalogue.</title>
        <authorList>
            <person name="Kono N."/>
            <person name="Nakamura H."/>
            <person name="Ohtoshi R."/>
            <person name="Moran D.A.P."/>
            <person name="Shinohara A."/>
            <person name="Yoshida Y."/>
            <person name="Fujiwara M."/>
            <person name="Mori M."/>
            <person name="Tomita M."/>
            <person name="Arakawa K."/>
        </authorList>
    </citation>
    <scope>NUCLEOTIDE SEQUENCE [LARGE SCALE GENOMIC DNA]</scope>
</reference>
<organism evidence="1 2">
    <name type="scientific">Araneus ventricosus</name>
    <name type="common">Orbweaver spider</name>
    <name type="synonym">Epeira ventricosa</name>
    <dbReference type="NCBI Taxonomy" id="182803"/>
    <lineage>
        <taxon>Eukaryota</taxon>
        <taxon>Metazoa</taxon>
        <taxon>Ecdysozoa</taxon>
        <taxon>Arthropoda</taxon>
        <taxon>Chelicerata</taxon>
        <taxon>Arachnida</taxon>
        <taxon>Araneae</taxon>
        <taxon>Araneomorphae</taxon>
        <taxon>Entelegynae</taxon>
        <taxon>Araneoidea</taxon>
        <taxon>Araneidae</taxon>
        <taxon>Araneus</taxon>
    </lineage>
</organism>
<evidence type="ECO:0000313" key="1">
    <source>
        <dbReference type="EMBL" id="GBM36950.1"/>
    </source>
</evidence>
<protein>
    <submittedName>
        <fullName evidence="1">Uncharacterized protein</fullName>
    </submittedName>
</protein>
<gene>
    <name evidence="1" type="ORF">AVEN_153903_1</name>
</gene>
<keyword evidence="2" id="KW-1185">Reference proteome</keyword>
<sequence>MRITGRRLISFTEVSTTNQAAVALMWQVSALGRMVPGSDPIPLKIRRVWGLCTLITYVVIKRHSRCCGVEVWRRGASSGVVSSSDRVQTEVRPKITLVLLQKGR</sequence>
<proteinExistence type="predicted"/>
<evidence type="ECO:0000313" key="2">
    <source>
        <dbReference type="Proteomes" id="UP000499080"/>
    </source>
</evidence>
<accession>A0A4Y2F5X0</accession>
<dbReference type="EMBL" id="BGPR01000825">
    <property type="protein sequence ID" value="GBM36950.1"/>
    <property type="molecule type" value="Genomic_DNA"/>
</dbReference>